<sequence length="122" mass="14406">MGIQTFFKQRRPRQFEHKLIYWDPRKEELAKRVARIRQEMIEAGELDPDAELPEALTKDEGADSSSNYDSSEQIRGAFIHSARHLSRQHKRGITSSDRDQRIIKLMLALMVLGLVFWFFFLR</sequence>
<accession>A0ABQ2H5T8</accession>
<protein>
    <submittedName>
        <fullName evidence="3">Uncharacterized protein</fullName>
    </submittedName>
</protein>
<gene>
    <name evidence="3" type="ORF">GCM10007088_03300</name>
</gene>
<reference evidence="4" key="1">
    <citation type="journal article" date="2019" name="Int. J. Syst. Evol. Microbiol.">
        <title>The Global Catalogue of Microorganisms (GCM) 10K type strain sequencing project: providing services to taxonomists for standard genome sequencing and annotation.</title>
        <authorList>
            <consortium name="The Broad Institute Genomics Platform"/>
            <consortium name="The Broad Institute Genome Sequencing Center for Infectious Disease"/>
            <person name="Wu L."/>
            <person name="Ma J."/>
        </authorList>
    </citation>
    <scope>NUCLEOTIDE SEQUENCE [LARGE SCALE GENOMIC DNA]</scope>
    <source>
        <strain evidence="4">JCM 30531</strain>
    </source>
</reference>
<keyword evidence="4" id="KW-1185">Reference proteome</keyword>
<evidence type="ECO:0000313" key="4">
    <source>
        <dbReference type="Proteomes" id="UP000653477"/>
    </source>
</evidence>
<evidence type="ECO:0000313" key="3">
    <source>
        <dbReference type="EMBL" id="GGM47938.1"/>
    </source>
</evidence>
<name>A0ABQ2H5T8_9PORP</name>
<proteinExistence type="predicted"/>
<evidence type="ECO:0000256" key="2">
    <source>
        <dbReference type="SAM" id="Phobius"/>
    </source>
</evidence>
<keyword evidence="2" id="KW-0812">Transmembrane</keyword>
<keyword evidence="2" id="KW-1133">Transmembrane helix</keyword>
<feature type="transmembrane region" description="Helical" evidence="2">
    <location>
        <begin position="102"/>
        <end position="120"/>
    </location>
</feature>
<evidence type="ECO:0000256" key="1">
    <source>
        <dbReference type="SAM" id="MobiDB-lite"/>
    </source>
</evidence>
<feature type="region of interest" description="Disordered" evidence="1">
    <location>
        <begin position="44"/>
        <end position="70"/>
    </location>
</feature>
<dbReference type="Proteomes" id="UP000653477">
    <property type="component" value="Unassembled WGS sequence"/>
</dbReference>
<organism evidence="3 4">
    <name type="scientific">Porphyromonas pasteri</name>
    <dbReference type="NCBI Taxonomy" id="1583331"/>
    <lineage>
        <taxon>Bacteria</taxon>
        <taxon>Pseudomonadati</taxon>
        <taxon>Bacteroidota</taxon>
        <taxon>Bacteroidia</taxon>
        <taxon>Bacteroidales</taxon>
        <taxon>Porphyromonadaceae</taxon>
        <taxon>Porphyromonas</taxon>
    </lineage>
</organism>
<comment type="caution">
    <text evidence="3">The sequence shown here is derived from an EMBL/GenBank/DDBJ whole genome shotgun (WGS) entry which is preliminary data.</text>
</comment>
<dbReference type="EMBL" id="BMPU01000001">
    <property type="protein sequence ID" value="GGM47938.1"/>
    <property type="molecule type" value="Genomic_DNA"/>
</dbReference>
<keyword evidence="2" id="KW-0472">Membrane</keyword>